<evidence type="ECO:0000313" key="2">
    <source>
        <dbReference type="Proteomes" id="UP000012313"/>
    </source>
</evidence>
<accession>N1WR58</accession>
<comment type="caution">
    <text evidence="1">The sequence shown here is derived from an EMBL/GenBank/DDBJ whole genome shotgun (WGS) entry which is preliminary data.</text>
</comment>
<reference evidence="1" key="1">
    <citation type="submission" date="2013-03" db="EMBL/GenBank/DDBJ databases">
        <authorList>
            <person name="Harkins D.M."/>
            <person name="Durkin A.S."/>
            <person name="Brinkac L.M."/>
            <person name="Haft D.H."/>
            <person name="Selengut J.D."/>
            <person name="Sanka R."/>
            <person name="DePew J."/>
            <person name="Purushe J."/>
            <person name="Hartskeerl R.A."/>
            <person name="Ahmed A."/>
            <person name="van der Linden H."/>
            <person name="Goris M.G.A."/>
            <person name="Vinetz J.M."/>
            <person name="Sutton G.G."/>
            <person name="Nierman W.C."/>
            <person name="Fouts D.E."/>
        </authorList>
    </citation>
    <scope>NUCLEOTIDE SEQUENCE [LARGE SCALE GENOMIC DNA]</scope>
    <source>
        <strain evidence="1">ICFT</strain>
    </source>
</reference>
<dbReference type="Proteomes" id="UP000012313">
    <property type="component" value="Unassembled WGS sequence"/>
</dbReference>
<dbReference type="STRING" id="1218598.LEP1GSC060_0447"/>
<organism evidence="1 2">
    <name type="scientific">Leptospira weilii serovar Ranarum str. ICFT</name>
    <dbReference type="NCBI Taxonomy" id="1218598"/>
    <lineage>
        <taxon>Bacteria</taxon>
        <taxon>Pseudomonadati</taxon>
        <taxon>Spirochaetota</taxon>
        <taxon>Spirochaetia</taxon>
        <taxon>Leptospirales</taxon>
        <taxon>Leptospiraceae</taxon>
        <taxon>Leptospira</taxon>
    </lineage>
</organism>
<name>N1WR58_9LEPT</name>
<protein>
    <submittedName>
        <fullName evidence="1">Toxin-antitoxin system, antitoxin component, ribbon-helix-helix domain protein</fullName>
    </submittedName>
</protein>
<evidence type="ECO:0000313" key="1">
    <source>
        <dbReference type="EMBL" id="EMY79742.1"/>
    </source>
</evidence>
<sequence>MNYPCGFDTLFAIYNLFVNINGRRVDVGTIGYLKNLSDQTDIPYQNLINLYPTEGASKHKKIDPTWK</sequence>
<dbReference type="AlphaFoldDB" id="N1WR58"/>
<dbReference type="EMBL" id="AOHC02000006">
    <property type="protein sequence ID" value="EMY79742.1"/>
    <property type="molecule type" value="Genomic_DNA"/>
</dbReference>
<gene>
    <name evidence="1" type="ORF">LEP1GSC060_0447</name>
</gene>
<proteinExistence type="predicted"/>
<keyword evidence="2" id="KW-1185">Reference proteome</keyword>